<dbReference type="InterPro" id="IPR001487">
    <property type="entry name" value="Bromodomain"/>
</dbReference>
<comment type="caution">
    <text evidence="5">The sequence shown here is derived from an EMBL/GenBank/DDBJ whole genome shotgun (WGS) entry which is preliminary data.</text>
</comment>
<feature type="region of interest" description="Disordered" evidence="3">
    <location>
        <begin position="152"/>
        <end position="224"/>
    </location>
</feature>
<accession>A0ABR2I7Y9</accession>
<feature type="compositionally biased region" description="Acidic residues" evidence="3">
    <location>
        <begin position="336"/>
        <end position="346"/>
    </location>
</feature>
<dbReference type="PANTHER" id="PTHR22880:SF225">
    <property type="entry name" value="BROMODOMAIN-CONTAINING PROTEIN BET-1-RELATED"/>
    <property type="match status" value="1"/>
</dbReference>
<keyword evidence="1 2" id="KW-0103">Bromodomain</keyword>
<evidence type="ECO:0000313" key="5">
    <source>
        <dbReference type="EMBL" id="KAK8858228.1"/>
    </source>
</evidence>
<dbReference type="SMART" id="SM00297">
    <property type="entry name" value="BROMO"/>
    <property type="match status" value="1"/>
</dbReference>
<feature type="compositionally biased region" description="Polar residues" evidence="3">
    <location>
        <begin position="193"/>
        <end position="207"/>
    </location>
</feature>
<evidence type="ECO:0000256" key="1">
    <source>
        <dbReference type="ARBA" id="ARBA00023117"/>
    </source>
</evidence>
<protein>
    <recommendedName>
        <fullName evidence="4">Bromo domain-containing protein</fullName>
    </recommendedName>
</protein>
<dbReference type="PANTHER" id="PTHR22880">
    <property type="entry name" value="FALZ-RELATED BROMODOMAIN-CONTAINING PROTEINS"/>
    <property type="match status" value="1"/>
</dbReference>
<dbReference type="EMBL" id="JAPFFF010000019">
    <property type="protein sequence ID" value="KAK8858228.1"/>
    <property type="molecule type" value="Genomic_DNA"/>
</dbReference>
<feature type="domain" description="Bromo" evidence="4">
    <location>
        <begin position="22"/>
        <end position="94"/>
    </location>
</feature>
<feature type="compositionally biased region" description="Basic and acidic residues" evidence="3">
    <location>
        <begin position="326"/>
        <end position="335"/>
    </location>
</feature>
<gene>
    <name evidence="5" type="ORF">M9Y10_013329</name>
</gene>
<dbReference type="SUPFAM" id="SSF47370">
    <property type="entry name" value="Bromodomain"/>
    <property type="match status" value="1"/>
</dbReference>
<dbReference type="Proteomes" id="UP001470230">
    <property type="component" value="Unassembled WGS sequence"/>
</dbReference>
<organism evidence="5 6">
    <name type="scientific">Tritrichomonas musculus</name>
    <dbReference type="NCBI Taxonomy" id="1915356"/>
    <lineage>
        <taxon>Eukaryota</taxon>
        <taxon>Metamonada</taxon>
        <taxon>Parabasalia</taxon>
        <taxon>Tritrichomonadida</taxon>
        <taxon>Tritrichomonadidae</taxon>
        <taxon>Tritrichomonas</taxon>
    </lineage>
</organism>
<sequence>MSEQKISDYQKKRCMSIINKLCNYHISLMFLNPVDPERDQCPKYFQYVKRPMDLSTVRKNLEENKYSTVSQFKEDVNLIWENAYRYNGKKSIVSLLARQLQTTFKEMSEFLTNNEIYDWAIELENLKNEVNTIAKNGSTSSTVQFSSNIYSGISSQPSTRSSSRQSDSTSEILQQTEPAKKTSAKKSHTSHSQQPQQEKQSPTNLRQVSKKSPKHSLLDIDQSKSSIRSSHSLYNLPLSRNSSEADVPHEINKKAPPLNEEEIQKIVDDVQLIEDVTIMNKIIDIIRKGTSSSNIHENDFDEIEIKVADIKNSALVEVKKYLETLHAEENEKVDGDENEDLQVDRE</sequence>
<name>A0ABR2I7Y9_9EUKA</name>
<dbReference type="PROSITE" id="PS50014">
    <property type="entry name" value="BROMODOMAIN_2"/>
    <property type="match status" value="1"/>
</dbReference>
<dbReference type="Pfam" id="PF00439">
    <property type="entry name" value="Bromodomain"/>
    <property type="match status" value="1"/>
</dbReference>
<evidence type="ECO:0000313" key="6">
    <source>
        <dbReference type="Proteomes" id="UP001470230"/>
    </source>
</evidence>
<proteinExistence type="predicted"/>
<evidence type="ECO:0000256" key="2">
    <source>
        <dbReference type="PROSITE-ProRule" id="PRU00035"/>
    </source>
</evidence>
<dbReference type="InterPro" id="IPR050935">
    <property type="entry name" value="Bromo_chromatin_reader"/>
</dbReference>
<evidence type="ECO:0000259" key="4">
    <source>
        <dbReference type="PROSITE" id="PS50014"/>
    </source>
</evidence>
<feature type="compositionally biased region" description="Low complexity" evidence="3">
    <location>
        <begin position="154"/>
        <end position="170"/>
    </location>
</feature>
<evidence type="ECO:0000256" key="3">
    <source>
        <dbReference type="SAM" id="MobiDB-lite"/>
    </source>
</evidence>
<dbReference type="InterPro" id="IPR036427">
    <property type="entry name" value="Bromodomain-like_sf"/>
</dbReference>
<dbReference type="Gene3D" id="1.20.920.10">
    <property type="entry name" value="Bromodomain-like"/>
    <property type="match status" value="1"/>
</dbReference>
<reference evidence="5 6" key="1">
    <citation type="submission" date="2024-04" db="EMBL/GenBank/DDBJ databases">
        <title>Tritrichomonas musculus Genome.</title>
        <authorList>
            <person name="Alves-Ferreira E."/>
            <person name="Grigg M."/>
            <person name="Lorenzi H."/>
            <person name="Galac M."/>
        </authorList>
    </citation>
    <scope>NUCLEOTIDE SEQUENCE [LARGE SCALE GENOMIC DNA]</scope>
    <source>
        <strain evidence="5 6">EAF2021</strain>
    </source>
</reference>
<feature type="region of interest" description="Disordered" evidence="3">
    <location>
        <begin position="326"/>
        <end position="346"/>
    </location>
</feature>
<keyword evidence="6" id="KW-1185">Reference proteome</keyword>
<dbReference type="PRINTS" id="PR00503">
    <property type="entry name" value="BROMODOMAIN"/>
</dbReference>